<dbReference type="OrthoDB" id="27680at2759"/>
<keyword evidence="1" id="KW-0343">GTPase activation</keyword>
<evidence type="ECO:0000313" key="4">
    <source>
        <dbReference type="Proteomes" id="UP000322000"/>
    </source>
</evidence>
<dbReference type="PANTHER" id="PTHR14963">
    <property type="entry name" value="RHO GTPASE ACTIVATING PROTEIN 18,19-RELATED"/>
    <property type="match status" value="1"/>
</dbReference>
<dbReference type="GeneID" id="113496446"/>
<name>A0A7E5VT40_TRINI</name>
<dbReference type="InterPro" id="IPR000198">
    <property type="entry name" value="RhoGAP_dom"/>
</dbReference>
<evidence type="ECO:0000256" key="2">
    <source>
        <dbReference type="SAM" id="MobiDB-lite"/>
    </source>
</evidence>
<feature type="compositionally biased region" description="Pro residues" evidence="2">
    <location>
        <begin position="237"/>
        <end position="246"/>
    </location>
</feature>
<dbReference type="GO" id="GO:0007165">
    <property type="term" value="P:signal transduction"/>
    <property type="evidence" value="ECO:0007669"/>
    <property type="project" value="InterPro"/>
</dbReference>
<dbReference type="GO" id="GO:0005737">
    <property type="term" value="C:cytoplasm"/>
    <property type="evidence" value="ECO:0007669"/>
    <property type="project" value="TreeGrafter"/>
</dbReference>
<dbReference type="InParanoid" id="A0A7E5VT40"/>
<dbReference type="GO" id="GO:0005096">
    <property type="term" value="F:GTPase activator activity"/>
    <property type="evidence" value="ECO:0007669"/>
    <property type="project" value="UniProtKB-KW"/>
</dbReference>
<organism evidence="4 5">
    <name type="scientific">Trichoplusia ni</name>
    <name type="common">Cabbage looper</name>
    <dbReference type="NCBI Taxonomy" id="7111"/>
    <lineage>
        <taxon>Eukaryota</taxon>
        <taxon>Metazoa</taxon>
        <taxon>Ecdysozoa</taxon>
        <taxon>Arthropoda</taxon>
        <taxon>Hexapoda</taxon>
        <taxon>Insecta</taxon>
        <taxon>Pterygota</taxon>
        <taxon>Neoptera</taxon>
        <taxon>Endopterygota</taxon>
        <taxon>Lepidoptera</taxon>
        <taxon>Glossata</taxon>
        <taxon>Ditrysia</taxon>
        <taxon>Noctuoidea</taxon>
        <taxon>Noctuidae</taxon>
        <taxon>Plusiinae</taxon>
        <taxon>Trichoplusia</taxon>
    </lineage>
</organism>
<dbReference type="InterPro" id="IPR008936">
    <property type="entry name" value="Rho_GTPase_activation_prot"/>
</dbReference>
<dbReference type="RefSeq" id="XP_026731469.1">
    <property type="nucleotide sequence ID" value="XM_026875668.1"/>
</dbReference>
<gene>
    <name evidence="5" type="primary">LOC113496446</name>
</gene>
<dbReference type="SMART" id="SM00324">
    <property type="entry name" value="RhoGAP"/>
    <property type="match status" value="1"/>
</dbReference>
<proteinExistence type="predicted"/>
<dbReference type="PANTHER" id="PTHR14963:SF1">
    <property type="entry name" value="RHO GTPASE-ACTIVATING PROTEIN CONUNDRUM"/>
    <property type="match status" value="1"/>
</dbReference>
<feature type="domain" description="Rho-GAP" evidence="3">
    <location>
        <begin position="398"/>
        <end position="602"/>
    </location>
</feature>
<dbReference type="GO" id="GO:0030833">
    <property type="term" value="P:regulation of actin filament polymerization"/>
    <property type="evidence" value="ECO:0007669"/>
    <property type="project" value="TreeGrafter"/>
</dbReference>
<dbReference type="SUPFAM" id="SSF48350">
    <property type="entry name" value="GTPase activation domain, GAP"/>
    <property type="match status" value="1"/>
</dbReference>
<dbReference type="AlphaFoldDB" id="A0A7E5VT40"/>
<dbReference type="Gene3D" id="1.10.555.10">
    <property type="entry name" value="Rho GTPase activation protein"/>
    <property type="match status" value="1"/>
</dbReference>
<dbReference type="GO" id="GO:0051056">
    <property type="term" value="P:regulation of small GTPase mediated signal transduction"/>
    <property type="evidence" value="ECO:0007669"/>
    <property type="project" value="TreeGrafter"/>
</dbReference>
<dbReference type="KEGG" id="tnl:113496446"/>
<evidence type="ECO:0000256" key="1">
    <source>
        <dbReference type="ARBA" id="ARBA00022468"/>
    </source>
</evidence>
<reference evidence="5" key="1">
    <citation type="submission" date="2025-08" db="UniProtKB">
        <authorList>
            <consortium name="RefSeq"/>
        </authorList>
    </citation>
    <scope>IDENTIFICATION</scope>
</reference>
<keyword evidence="4" id="KW-1185">Reference proteome</keyword>
<accession>A0A7E5VT40</accession>
<evidence type="ECO:0000259" key="3">
    <source>
        <dbReference type="PROSITE" id="PS50238"/>
    </source>
</evidence>
<feature type="region of interest" description="Disordered" evidence="2">
    <location>
        <begin position="140"/>
        <end position="249"/>
    </location>
</feature>
<protein>
    <submittedName>
        <fullName evidence="5">Rho GTPase-activating protein conundrum isoform X1</fullName>
    </submittedName>
</protein>
<dbReference type="CTD" id="3355133"/>
<sequence length="625" mass="69636">MLNCELDSLKDKKMRIGKALVRRTSSLTSWRSLKTELESPEVRMALPLPARAPDPSALAAYWAEYEDLCRQIGAAHDDDDNHYEEGELETEWLQAAGLGSLAAPFQAGLEVTEAQLGEAVRPLPREQAAAVRRRVRRLNRTVRRKRAASRARKPDIRDVFRDLENSSGSEPRSRSATPDSLDSLPSGGSGSPPAEWADAATPPDFVDSFPPTGTHAPLARTPSAPAAGRRARLSPPAGEPHSPPLPMHELFKPNDLHWADIASNTEGIELLGYQRYGTVQGPRIGKERINGSILKDNDPFINNKHAPVSRAKSAVSTQQPLSFEHKFNLDRQMLAHEEDWPEDDSCVDIESIGEPQLKRLPPLLWLELTALFDRYSLPFQKRKSPKKKRKEEGSVFGVSLETLVRKDMILWEETWSCAPSIVRALASALVQRTADEGLLRVPGNKQKIEALCQLIERQWYSERSAVEAALARASSHDLAAVYKRLLRALPQPPLTQELMRLFYHTYSLSGTTQGRALNLLVLLLPAEQRATLRELLRLVTEIVARQDTNKMTEHNVAMIIAPTLFPPSLLIKPSDSLETQLATAANSCHVTEALMRWSSQLWLVPRSLLAAAQRKPPPARRAHLP</sequence>
<dbReference type="PROSITE" id="PS50238">
    <property type="entry name" value="RHOGAP"/>
    <property type="match status" value="1"/>
</dbReference>
<feature type="compositionally biased region" description="Polar residues" evidence="2">
    <location>
        <begin position="165"/>
        <end position="177"/>
    </location>
</feature>
<dbReference type="Proteomes" id="UP000322000">
    <property type="component" value="Chromosome 8"/>
</dbReference>
<dbReference type="Pfam" id="PF00620">
    <property type="entry name" value="RhoGAP"/>
    <property type="match status" value="1"/>
</dbReference>
<evidence type="ECO:0000313" key="5">
    <source>
        <dbReference type="RefSeq" id="XP_026731469.1"/>
    </source>
</evidence>
<feature type="compositionally biased region" description="Basic and acidic residues" evidence="2">
    <location>
        <begin position="152"/>
        <end position="164"/>
    </location>
</feature>
<dbReference type="FunCoup" id="A0A7E5VT40">
    <property type="interactions" value="133"/>
</dbReference>
<feature type="compositionally biased region" description="Basic residues" evidence="2">
    <location>
        <begin position="140"/>
        <end position="151"/>
    </location>
</feature>